<evidence type="ECO:0000313" key="2">
    <source>
        <dbReference type="Proteomes" id="UP000182476"/>
    </source>
</evidence>
<proteinExistence type="predicted"/>
<keyword evidence="2" id="KW-1185">Reference proteome</keyword>
<reference evidence="1 2" key="1">
    <citation type="submission" date="2016-10" db="EMBL/GenBank/DDBJ databases">
        <authorList>
            <person name="Varghese N."/>
            <person name="Submissions S."/>
        </authorList>
    </citation>
    <scope>NUCLEOTIDE SEQUENCE [LARGE SCALE GENOMIC DNA]</scope>
    <source>
        <strain evidence="1 2">LMG 21607</strain>
    </source>
</reference>
<evidence type="ECO:0000313" key="1">
    <source>
        <dbReference type="EMBL" id="SDU67973.1"/>
    </source>
</evidence>
<evidence type="ECO:0008006" key="3">
    <source>
        <dbReference type="Google" id="ProtNLM"/>
    </source>
</evidence>
<organism evidence="1 2">
    <name type="scientific">Pseudomonas mandelii</name>
    <dbReference type="NCBI Taxonomy" id="75612"/>
    <lineage>
        <taxon>Bacteria</taxon>
        <taxon>Pseudomonadati</taxon>
        <taxon>Pseudomonadota</taxon>
        <taxon>Gammaproteobacteria</taxon>
        <taxon>Pseudomonadales</taxon>
        <taxon>Pseudomonadaceae</taxon>
        <taxon>Pseudomonas</taxon>
    </lineage>
</organism>
<name>A0ABY0W151_9PSED</name>
<dbReference type="Proteomes" id="UP000182476">
    <property type="component" value="Chromosome I"/>
</dbReference>
<sequence>MHAMHAMHAMQRVRNELMSQSIRFTPKRELSAKQNLREFVTMAKDNLTLWSDLKDFAWNADRWPTTYSGIRFINHEYRNLPSRTTRLDTHQLMHPAFTELAKAYLRYRHTIHPQKSICMQIQALRVIEYVLRIDMPVPDITKFEQRHWEAVVSTIVDIPSRQGLCSHIQRTLKMLADFFILQVDPGFWSNPYVGQHSYDAINGANASSEAKLKKIPDQDALLAIAEVFSRGTSETQIDNDIMITCVTGLLMSAPMRIGETLRLRTDCLRDDADKDGKLQNYLAYWVPKSGHFARKAIPKTMATVATDSIRRLSKITEEGRRLARYMETNPDHFYRHANCPNVPDDQVLSSRQVVQALGFSNPNSCMSFVKLHTGSASLKGFTLDVLWNLVLKVHRRLNPHFPYQENPRNSVRPPLRMSESLLCFRRFQLSPEFNISPVLLAPYTSDTFGPYLSTGPRTPHAGNFFRRNGYGAINLKSHSLRHLLNRLGRSSGVSIELLTDWSSRATIRQTRTYLHDDPLKAASDGAALLGTIQEQEPLTPVTYEEAELYGQGPFHRSRYGICRRSWRAGPCNKFADCLNCSELLMCKGDKIAAEIIKLDRDNLFLTYTAAQRAIAKDERAASRWTEKAGPQIERLDQLLAILHNPDIPDGSPIEMAGEDFSHEKVIMSEKAKAAGVKLLDRNELRITYGDDLLACLELLRSSDNA</sequence>
<accession>A0ABY0W151</accession>
<protein>
    <recommendedName>
        <fullName evidence="3">Integrase</fullName>
    </recommendedName>
</protein>
<dbReference type="EMBL" id="LT629796">
    <property type="protein sequence ID" value="SDU67973.1"/>
    <property type="molecule type" value="Genomic_DNA"/>
</dbReference>
<gene>
    <name evidence="1" type="ORF">SAMN04489801_5906</name>
</gene>